<dbReference type="Proteomes" id="UP000198426">
    <property type="component" value="Unassembled WGS sequence"/>
</dbReference>
<dbReference type="EMBL" id="FZOY01000009">
    <property type="protein sequence ID" value="SNT28462.1"/>
    <property type="molecule type" value="Genomic_DNA"/>
</dbReference>
<evidence type="ECO:0000313" key="11">
    <source>
        <dbReference type="EMBL" id="SNT28462.1"/>
    </source>
</evidence>
<dbReference type="OrthoDB" id="9805029at2"/>
<dbReference type="FunFam" id="3.40.50.300:FF:000127">
    <property type="entry name" value="Ribose import ATP-binding protein RbsA"/>
    <property type="match status" value="1"/>
</dbReference>
<protein>
    <submittedName>
        <fullName evidence="11">Ribose ABC transporter ATP-binding protein</fullName>
    </submittedName>
</protein>
<dbReference type="PROSITE" id="PS00211">
    <property type="entry name" value="ABC_TRANSPORTER_1"/>
    <property type="match status" value="1"/>
</dbReference>
<evidence type="ECO:0000256" key="9">
    <source>
        <dbReference type="ARBA" id="ARBA00023136"/>
    </source>
</evidence>
<accession>A0A239LEU7</accession>
<keyword evidence="9" id="KW-0472">Membrane</keyword>
<sequence>MTALLELRGVDKAFGSVRVLQGVDFTVESGHVVALAGENGAGKSTLMKIITGIYRRDAGSMKYRGQEARFANARQSMDAGIAMIHQELNLLPALSVGENIFLGREPVDSTGRILWGEIDRESRHWLGQLKQNIDPRTETGKLSIAQQQMVEIARALSMNAEVIIMDEPTDSLTDVETKILFDVVDHLRAEGKGLVFISHRLGEIFQMCDDVAVLRDGAMVHQGPVSEIDEDTLIRHMVGRELSDQYPFVPAVPAAVRLKVEGLVARGVREVSFEARAGEVVGFAGLVGAGRTELGKAIYGANPATAGTIEIDGAPMRIGTPRDGVRAGIGYVTEDRKLEGLIQSHGLRRNMSLTGLFRFSGSSGHIDKRAERAEITDYINAFSIKTHGIDAVVSQLSGGNQQKVSIAKSLVPKPRILILDEPTRGVDVGAKREIYTLINELKAQGLCILLMSSDMPELLGISDRILVMSNGLLTGSFDRGEADQEAIMRCTVAGLTEGTVQ</sequence>
<evidence type="ECO:0000259" key="10">
    <source>
        <dbReference type="PROSITE" id="PS50893"/>
    </source>
</evidence>
<evidence type="ECO:0000313" key="12">
    <source>
        <dbReference type="Proteomes" id="UP000198426"/>
    </source>
</evidence>
<evidence type="ECO:0000256" key="3">
    <source>
        <dbReference type="ARBA" id="ARBA00022475"/>
    </source>
</evidence>
<dbReference type="Gene3D" id="3.40.50.300">
    <property type="entry name" value="P-loop containing nucleotide triphosphate hydrolases"/>
    <property type="match status" value="2"/>
</dbReference>
<keyword evidence="6" id="KW-0547">Nucleotide-binding</keyword>
<evidence type="ECO:0000256" key="2">
    <source>
        <dbReference type="ARBA" id="ARBA00022448"/>
    </source>
</evidence>
<keyword evidence="2" id="KW-0813">Transport</keyword>
<proteinExistence type="predicted"/>
<dbReference type="CDD" id="cd03216">
    <property type="entry name" value="ABC_Carb_Monos_I"/>
    <property type="match status" value="1"/>
</dbReference>
<dbReference type="Pfam" id="PF00005">
    <property type="entry name" value="ABC_tran"/>
    <property type="match status" value="2"/>
</dbReference>
<dbReference type="GO" id="GO:0016887">
    <property type="term" value="F:ATP hydrolysis activity"/>
    <property type="evidence" value="ECO:0007669"/>
    <property type="project" value="InterPro"/>
</dbReference>
<evidence type="ECO:0000256" key="8">
    <source>
        <dbReference type="ARBA" id="ARBA00022967"/>
    </source>
</evidence>
<dbReference type="PANTHER" id="PTHR43790:SF3">
    <property type="entry name" value="D-ALLOSE IMPORT ATP-BINDING PROTEIN ALSA-RELATED"/>
    <property type="match status" value="1"/>
</dbReference>
<keyword evidence="4" id="KW-0762">Sugar transport</keyword>
<keyword evidence="3" id="KW-1003">Cell membrane</keyword>
<dbReference type="InterPro" id="IPR017871">
    <property type="entry name" value="ABC_transporter-like_CS"/>
</dbReference>
<keyword evidence="7 11" id="KW-0067">ATP-binding</keyword>
<dbReference type="InterPro" id="IPR027417">
    <property type="entry name" value="P-loop_NTPase"/>
</dbReference>
<feature type="domain" description="ABC transporter" evidence="10">
    <location>
        <begin position="252"/>
        <end position="495"/>
    </location>
</feature>
<dbReference type="InterPro" id="IPR003439">
    <property type="entry name" value="ABC_transporter-like_ATP-bd"/>
</dbReference>
<keyword evidence="8" id="KW-1278">Translocase</keyword>
<dbReference type="SUPFAM" id="SSF52540">
    <property type="entry name" value="P-loop containing nucleoside triphosphate hydrolases"/>
    <property type="match status" value="2"/>
</dbReference>
<reference evidence="11 12" key="1">
    <citation type="submission" date="2017-06" db="EMBL/GenBank/DDBJ databases">
        <authorList>
            <person name="Kim H.J."/>
            <person name="Triplett B.A."/>
        </authorList>
    </citation>
    <scope>NUCLEOTIDE SEQUENCE [LARGE SCALE GENOMIC DNA]</scope>
    <source>
        <strain evidence="11 12">DSM 29339</strain>
    </source>
</reference>
<dbReference type="AlphaFoldDB" id="A0A239LEU7"/>
<name>A0A239LEU7_9RHOB</name>
<dbReference type="SMART" id="SM00382">
    <property type="entry name" value="AAA"/>
    <property type="match status" value="2"/>
</dbReference>
<evidence type="ECO:0000256" key="7">
    <source>
        <dbReference type="ARBA" id="ARBA00022840"/>
    </source>
</evidence>
<dbReference type="InterPro" id="IPR050107">
    <property type="entry name" value="ABC_carbohydrate_import_ATPase"/>
</dbReference>
<dbReference type="PROSITE" id="PS50893">
    <property type="entry name" value="ABC_TRANSPORTER_2"/>
    <property type="match status" value="2"/>
</dbReference>
<evidence type="ECO:0000256" key="1">
    <source>
        <dbReference type="ARBA" id="ARBA00004202"/>
    </source>
</evidence>
<gene>
    <name evidence="11" type="ORF">SAMN05421757_109159</name>
</gene>
<evidence type="ECO:0000256" key="4">
    <source>
        <dbReference type="ARBA" id="ARBA00022597"/>
    </source>
</evidence>
<organism evidence="11 12">
    <name type="scientific">Tropicimonas sediminicola</name>
    <dbReference type="NCBI Taxonomy" id="1031541"/>
    <lineage>
        <taxon>Bacteria</taxon>
        <taxon>Pseudomonadati</taxon>
        <taxon>Pseudomonadota</taxon>
        <taxon>Alphaproteobacteria</taxon>
        <taxon>Rhodobacterales</taxon>
        <taxon>Roseobacteraceae</taxon>
        <taxon>Tropicimonas</taxon>
    </lineage>
</organism>
<keyword evidence="12" id="KW-1185">Reference proteome</keyword>
<dbReference type="PANTHER" id="PTHR43790">
    <property type="entry name" value="CARBOHYDRATE TRANSPORT ATP-BINDING PROTEIN MG119-RELATED"/>
    <property type="match status" value="1"/>
</dbReference>
<dbReference type="RefSeq" id="WP_089234902.1">
    <property type="nucleotide sequence ID" value="NZ_FZOY01000009.1"/>
</dbReference>
<evidence type="ECO:0000256" key="6">
    <source>
        <dbReference type="ARBA" id="ARBA00022741"/>
    </source>
</evidence>
<dbReference type="GO" id="GO:0005524">
    <property type="term" value="F:ATP binding"/>
    <property type="evidence" value="ECO:0007669"/>
    <property type="project" value="UniProtKB-KW"/>
</dbReference>
<keyword evidence="5" id="KW-0677">Repeat</keyword>
<dbReference type="InterPro" id="IPR003593">
    <property type="entry name" value="AAA+_ATPase"/>
</dbReference>
<dbReference type="CDD" id="cd03215">
    <property type="entry name" value="ABC_Carb_Monos_II"/>
    <property type="match status" value="1"/>
</dbReference>
<comment type="subcellular location">
    <subcellularLocation>
        <location evidence="1">Cell membrane</location>
        <topology evidence="1">Peripheral membrane protein</topology>
    </subcellularLocation>
</comment>
<feature type="domain" description="ABC transporter" evidence="10">
    <location>
        <begin position="5"/>
        <end position="241"/>
    </location>
</feature>
<dbReference type="GO" id="GO:0005886">
    <property type="term" value="C:plasma membrane"/>
    <property type="evidence" value="ECO:0007669"/>
    <property type="project" value="UniProtKB-SubCell"/>
</dbReference>
<evidence type="ECO:0000256" key="5">
    <source>
        <dbReference type="ARBA" id="ARBA00022737"/>
    </source>
</evidence>